<protein>
    <recommendedName>
        <fullName evidence="3">Superoxide dismutase [Cu-Zn]</fullName>
        <ecNumber evidence="3">1.15.1.1</ecNumber>
    </recommendedName>
</protein>
<comment type="cofactor">
    <cofactor evidence="3">
        <name>Zn(2+)</name>
        <dbReference type="ChEBI" id="CHEBI:29105"/>
    </cofactor>
    <text evidence="3">Binds 1 zinc ion per subunit.</text>
</comment>
<comment type="similarity">
    <text evidence="1 3">Belongs to the Cu-Zn superoxide dismutase family.</text>
</comment>
<comment type="cofactor">
    <cofactor evidence="3">
        <name>Cu cation</name>
        <dbReference type="ChEBI" id="CHEBI:23378"/>
    </cofactor>
    <text evidence="3">Binds 1 copper ion per subunit.</text>
</comment>
<dbReference type="PROSITE" id="PS51257">
    <property type="entry name" value="PROKAR_LIPOPROTEIN"/>
    <property type="match status" value="1"/>
</dbReference>
<keyword evidence="5" id="KW-0732">Signal</keyword>
<organism evidence="7 8">
    <name type="scientific">Virgibacillus natechei</name>
    <dbReference type="NCBI Taxonomy" id="1216297"/>
    <lineage>
        <taxon>Bacteria</taxon>
        <taxon>Bacillati</taxon>
        <taxon>Bacillota</taxon>
        <taxon>Bacilli</taxon>
        <taxon>Bacillales</taxon>
        <taxon>Bacillaceae</taxon>
        <taxon>Virgibacillus</taxon>
    </lineage>
</organism>
<comment type="catalytic activity">
    <reaction evidence="3">
        <text>2 superoxide + 2 H(+) = H2O2 + O2</text>
        <dbReference type="Rhea" id="RHEA:20696"/>
        <dbReference type="ChEBI" id="CHEBI:15378"/>
        <dbReference type="ChEBI" id="CHEBI:15379"/>
        <dbReference type="ChEBI" id="CHEBI:16240"/>
        <dbReference type="ChEBI" id="CHEBI:18421"/>
        <dbReference type="EC" id="1.15.1.1"/>
    </reaction>
</comment>
<dbReference type="GO" id="GO:0004784">
    <property type="term" value="F:superoxide dismutase activity"/>
    <property type="evidence" value="ECO:0007669"/>
    <property type="project" value="UniProtKB-EC"/>
</dbReference>
<evidence type="ECO:0000313" key="7">
    <source>
        <dbReference type="EMBL" id="MBP1970967.1"/>
    </source>
</evidence>
<feature type="region of interest" description="Disordered" evidence="4">
    <location>
        <begin position="23"/>
        <end position="71"/>
    </location>
</feature>
<keyword evidence="3" id="KW-0186">Copper</keyword>
<dbReference type="EMBL" id="JAGGKX010000019">
    <property type="protein sequence ID" value="MBP1970967.1"/>
    <property type="molecule type" value="Genomic_DNA"/>
</dbReference>
<dbReference type="RefSeq" id="WP_209464051.1">
    <property type="nucleotide sequence ID" value="NZ_CP110224.1"/>
</dbReference>
<dbReference type="CDD" id="cd00305">
    <property type="entry name" value="Cu-Zn_Superoxide_Dismutase"/>
    <property type="match status" value="1"/>
</dbReference>
<keyword evidence="3" id="KW-0479">Metal-binding</keyword>
<dbReference type="Proteomes" id="UP001519345">
    <property type="component" value="Unassembled WGS sequence"/>
</dbReference>
<dbReference type="InterPro" id="IPR036423">
    <property type="entry name" value="SOD-like_Cu/Zn_dom_sf"/>
</dbReference>
<evidence type="ECO:0000256" key="3">
    <source>
        <dbReference type="RuleBase" id="RU000393"/>
    </source>
</evidence>
<keyword evidence="3" id="KW-0862">Zinc</keyword>
<comment type="function">
    <text evidence="2">Destroys radicals which are normally produced within the cells and which are toxic to biological systems. May play a role in favoring mycobacterial survival in phagocytes.</text>
</comment>
<dbReference type="SUPFAM" id="SSF49329">
    <property type="entry name" value="Cu,Zn superoxide dismutase-like"/>
    <property type="match status" value="1"/>
</dbReference>
<evidence type="ECO:0000256" key="1">
    <source>
        <dbReference type="ARBA" id="ARBA00010457"/>
    </source>
</evidence>
<dbReference type="InterPro" id="IPR024134">
    <property type="entry name" value="SOD_Cu/Zn_/chaperone"/>
</dbReference>
<keyword evidence="3 7" id="KW-0560">Oxidoreductase</keyword>
<sequence length="210" mass="22226">MKRWMMTVFVLTLAVIISACTGEEEGQGSENQEDRTEQGQEEGADGGTTDTDGEQNSATEEEEKLVSLGGDDGTVVATATLTEADTGVTIKLEGSDLPEGKHGFHIHENAECEQSDFESAGGHFNPTEASHGFDNPDGPHAGDLPNIEVNEDGTVDEEVTAEMVTLNKGEDNSLYSNGGTSLMIHAEEDDYETDPAGDAGDRIACGTIEE</sequence>
<keyword evidence="8" id="KW-1185">Reference proteome</keyword>
<gene>
    <name evidence="7" type="ORF">J2Z83_003104</name>
</gene>
<evidence type="ECO:0000256" key="4">
    <source>
        <dbReference type="SAM" id="MobiDB-lite"/>
    </source>
</evidence>
<reference evidence="7 8" key="1">
    <citation type="submission" date="2021-03" db="EMBL/GenBank/DDBJ databases">
        <title>Genomic Encyclopedia of Type Strains, Phase IV (KMG-IV): sequencing the most valuable type-strain genomes for metagenomic binning, comparative biology and taxonomic classification.</title>
        <authorList>
            <person name="Goeker M."/>
        </authorList>
    </citation>
    <scope>NUCLEOTIDE SEQUENCE [LARGE SCALE GENOMIC DNA]</scope>
    <source>
        <strain evidence="7 8">DSM 25609</strain>
    </source>
</reference>
<feature type="chain" id="PRO_5047329887" description="Superoxide dismutase [Cu-Zn]" evidence="5">
    <location>
        <begin position="20"/>
        <end position="210"/>
    </location>
</feature>
<evidence type="ECO:0000256" key="2">
    <source>
        <dbReference type="ARBA" id="ARBA00024900"/>
    </source>
</evidence>
<evidence type="ECO:0000313" key="8">
    <source>
        <dbReference type="Proteomes" id="UP001519345"/>
    </source>
</evidence>
<dbReference type="EC" id="1.15.1.1" evidence="3"/>
<evidence type="ECO:0000256" key="5">
    <source>
        <dbReference type="SAM" id="SignalP"/>
    </source>
</evidence>
<accession>A0ABS4IJ37</accession>
<feature type="signal peptide" evidence="5">
    <location>
        <begin position="1"/>
        <end position="19"/>
    </location>
</feature>
<dbReference type="Pfam" id="PF00080">
    <property type="entry name" value="Sod_Cu"/>
    <property type="match status" value="1"/>
</dbReference>
<dbReference type="InterPro" id="IPR018152">
    <property type="entry name" value="SOD_Cu/Zn_BS"/>
</dbReference>
<evidence type="ECO:0000259" key="6">
    <source>
        <dbReference type="Pfam" id="PF00080"/>
    </source>
</evidence>
<feature type="domain" description="Superoxide dismutase copper/zinc binding" evidence="6">
    <location>
        <begin position="77"/>
        <end position="208"/>
    </location>
</feature>
<proteinExistence type="inferred from homology"/>
<comment type="caution">
    <text evidence="7">The sequence shown here is derived from an EMBL/GenBank/DDBJ whole genome shotgun (WGS) entry which is preliminary data.</text>
</comment>
<name>A0ABS4IJ37_9BACI</name>
<dbReference type="PROSITE" id="PS00332">
    <property type="entry name" value="SOD_CU_ZN_2"/>
    <property type="match status" value="1"/>
</dbReference>
<dbReference type="PANTHER" id="PTHR10003">
    <property type="entry name" value="SUPEROXIDE DISMUTASE CU-ZN -RELATED"/>
    <property type="match status" value="1"/>
</dbReference>
<dbReference type="Gene3D" id="2.60.40.200">
    <property type="entry name" value="Superoxide dismutase, copper/zinc binding domain"/>
    <property type="match status" value="1"/>
</dbReference>
<dbReference type="InterPro" id="IPR001424">
    <property type="entry name" value="SOD_Cu_Zn_dom"/>
</dbReference>